<dbReference type="STRING" id="493.BWD07_02595"/>
<accession>A0A1X3CZ83</accession>
<reference evidence="2 3" key="1">
    <citation type="submission" date="2018-12" db="EMBL/GenBank/DDBJ databases">
        <authorList>
            <consortium name="Pathogen Informatics"/>
        </authorList>
    </citation>
    <scope>NUCLEOTIDE SEQUENCE [LARGE SCALE GENOMIC DNA]</scope>
    <source>
        <strain evidence="2 3">NCTC10296</strain>
    </source>
</reference>
<sequence length="248" mass="28262">MPNWCSNFIEIEGPAAQIADLAGKIIVYDPETGDPKFDFNGISPMPEELLFEGLDHVSESLRFFGLGNDMVVSECEKSLYGYHYKLLQEQLSPWLDWQSATVADVKLLLEHELHLQDLCKINTAVLRQARSNIERYGDLSWYSWRIRHWGTKWNAGECQSATVTETSIFIDFETAWSPPEGIYRAICAAYPELSLNACYMELGMYFAGRYHNVGSELIDAMCEESEVQAFCIEHFGMTEDCFSDGDED</sequence>
<evidence type="ECO:0000313" key="2">
    <source>
        <dbReference type="EMBL" id="VEF02440.1"/>
    </source>
</evidence>
<dbReference type="Pfam" id="PF18406">
    <property type="entry name" value="DUF1281_C"/>
    <property type="match status" value="1"/>
</dbReference>
<dbReference type="OrthoDB" id="7992117at2"/>
<keyword evidence="3" id="KW-1185">Reference proteome</keyword>
<dbReference type="RefSeq" id="WP_085415820.1">
    <property type="nucleotide sequence ID" value="NZ_CAUJPY010000007.1"/>
</dbReference>
<name>A0A1X3CZ83_9NEIS</name>
<dbReference type="InterPro" id="IPR041329">
    <property type="entry name" value="YubB_C"/>
</dbReference>
<dbReference type="AlphaFoldDB" id="A0A1X3CZ83"/>
<organism evidence="2 3">
    <name type="scientific">Neisseria canis</name>
    <dbReference type="NCBI Taxonomy" id="493"/>
    <lineage>
        <taxon>Bacteria</taxon>
        <taxon>Pseudomonadati</taxon>
        <taxon>Pseudomonadota</taxon>
        <taxon>Betaproteobacteria</taxon>
        <taxon>Neisseriales</taxon>
        <taxon>Neisseriaceae</taxon>
        <taxon>Neisseria</taxon>
    </lineage>
</organism>
<gene>
    <name evidence="2" type="ORF">NCTC10296_01794</name>
</gene>
<protein>
    <recommendedName>
        <fullName evidence="1">YubB ferredoxin-like domain-containing protein</fullName>
    </recommendedName>
</protein>
<dbReference type="Proteomes" id="UP000279284">
    <property type="component" value="Chromosome"/>
</dbReference>
<dbReference type="EMBL" id="LR134313">
    <property type="protein sequence ID" value="VEF02440.1"/>
    <property type="molecule type" value="Genomic_DNA"/>
</dbReference>
<evidence type="ECO:0000259" key="1">
    <source>
        <dbReference type="Pfam" id="PF18406"/>
    </source>
</evidence>
<feature type="domain" description="YubB ferredoxin-like" evidence="1">
    <location>
        <begin position="152"/>
        <end position="229"/>
    </location>
</feature>
<evidence type="ECO:0000313" key="3">
    <source>
        <dbReference type="Proteomes" id="UP000279284"/>
    </source>
</evidence>
<proteinExistence type="predicted"/>
<dbReference type="KEGG" id="nci:NCTC10296_01794"/>